<dbReference type="CDD" id="cd02976">
    <property type="entry name" value="NrdH"/>
    <property type="match status" value="1"/>
</dbReference>
<dbReference type="Pfam" id="PF00462">
    <property type="entry name" value="Glutaredoxin"/>
    <property type="match status" value="1"/>
</dbReference>
<organism evidence="2 3">
    <name type="scientific">Niveibacterium umoris</name>
    <dbReference type="NCBI Taxonomy" id="1193620"/>
    <lineage>
        <taxon>Bacteria</taxon>
        <taxon>Pseudomonadati</taxon>
        <taxon>Pseudomonadota</taxon>
        <taxon>Betaproteobacteria</taxon>
        <taxon>Rhodocyclales</taxon>
        <taxon>Rhodocyclaceae</taxon>
        <taxon>Niveibacterium</taxon>
    </lineage>
</organism>
<dbReference type="Proteomes" id="UP000561045">
    <property type="component" value="Unassembled WGS sequence"/>
</dbReference>
<sequence length="147" mass="16222">MAETSRKPSSRTAFRAASASARKDKGFSLLGFLLLLCLGYGIYAFAFKPGNKAAKEETEASAPAAPQIVIYTGSSCEPCDRAKVWLTQRHLAFDERNVDTSSAYEDQLKQYKSRIVPVIVINGEPQYGFLPAYLEDALKNPGKPRRD</sequence>
<evidence type="ECO:0000313" key="3">
    <source>
        <dbReference type="Proteomes" id="UP000561045"/>
    </source>
</evidence>
<dbReference type="PANTHER" id="PTHR34386:SF1">
    <property type="entry name" value="GLUTAREDOXIN-LIKE PROTEIN NRDH"/>
    <property type="match status" value="1"/>
</dbReference>
<dbReference type="InterPro" id="IPR036249">
    <property type="entry name" value="Thioredoxin-like_sf"/>
</dbReference>
<dbReference type="PANTHER" id="PTHR34386">
    <property type="entry name" value="GLUTAREDOXIN"/>
    <property type="match status" value="1"/>
</dbReference>
<dbReference type="AlphaFoldDB" id="A0A840BKR9"/>
<feature type="domain" description="Glutaredoxin" evidence="1">
    <location>
        <begin position="68"/>
        <end position="124"/>
    </location>
</feature>
<evidence type="ECO:0000259" key="1">
    <source>
        <dbReference type="Pfam" id="PF00462"/>
    </source>
</evidence>
<dbReference type="Gene3D" id="3.40.30.10">
    <property type="entry name" value="Glutaredoxin"/>
    <property type="match status" value="1"/>
</dbReference>
<comment type="caution">
    <text evidence="2">The sequence shown here is derived from an EMBL/GenBank/DDBJ whole genome shotgun (WGS) entry which is preliminary data.</text>
</comment>
<accession>A0A840BKR9</accession>
<name>A0A840BKR9_9RHOO</name>
<dbReference type="GO" id="GO:0009055">
    <property type="term" value="F:electron transfer activity"/>
    <property type="evidence" value="ECO:0007669"/>
    <property type="project" value="TreeGrafter"/>
</dbReference>
<protein>
    <submittedName>
        <fullName evidence="2">Glutaredoxin</fullName>
    </submittedName>
</protein>
<gene>
    <name evidence="2" type="ORF">GGR36_002926</name>
</gene>
<dbReference type="EMBL" id="JACIET010000002">
    <property type="protein sequence ID" value="MBB4013580.1"/>
    <property type="molecule type" value="Genomic_DNA"/>
</dbReference>
<dbReference type="RefSeq" id="WP_183635446.1">
    <property type="nucleotide sequence ID" value="NZ_BAABLE010000005.1"/>
</dbReference>
<proteinExistence type="predicted"/>
<dbReference type="GO" id="GO:0045454">
    <property type="term" value="P:cell redox homeostasis"/>
    <property type="evidence" value="ECO:0007669"/>
    <property type="project" value="TreeGrafter"/>
</dbReference>
<dbReference type="SUPFAM" id="SSF52833">
    <property type="entry name" value="Thioredoxin-like"/>
    <property type="match status" value="1"/>
</dbReference>
<keyword evidence="3" id="KW-1185">Reference proteome</keyword>
<evidence type="ECO:0000313" key="2">
    <source>
        <dbReference type="EMBL" id="MBB4013580.1"/>
    </source>
</evidence>
<dbReference type="InterPro" id="IPR051548">
    <property type="entry name" value="Grx-like_ET"/>
</dbReference>
<reference evidence="2 3" key="1">
    <citation type="submission" date="2020-08" db="EMBL/GenBank/DDBJ databases">
        <title>Genomic Encyclopedia of Type Strains, Phase IV (KMG-IV): sequencing the most valuable type-strain genomes for metagenomic binning, comparative biology and taxonomic classification.</title>
        <authorList>
            <person name="Goeker M."/>
        </authorList>
    </citation>
    <scope>NUCLEOTIDE SEQUENCE [LARGE SCALE GENOMIC DNA]</scope>
    <source>
        <strain evidence="2 3">DSM 106739</strain>
    </source>
</reference>
<dbReference type="InterPro" id="IPR002109">
    <property type="entry name" value="Glutaredoxin"/>
</dbReference>
<dbReference type="PROSITE" id="PS51354">
    <property type="entry name" value="GLUTAREDOXIN_2"/>
    <property type="match status" value="1"/>
</dbReference>